<sequence>MPPPPPVSSRNLTLAVPLNAASFNIDPTRRDENNGRQLTIRTSGPGNSDPSEQLQTTTSHVKVETAQKGV</sequence>
<accession>A0A914PJI3</accession>
<keyword evidence="2" id="KW-1185">Reference proteome</keyword>
<dbReference type="Proteomes" id="UP000887578">
    <property type="component" value="Unplaced"/>
</dbReference>
<evidence type="ECO:0000256" key="1">
    <source>
        <dbReference type="SAM" id="MobiDB-lite"/>
    </source>
</evidence>
<feature type="compositionally biased region" description="Basic and acidic residues" evidence="1">
    <location>
        <begin position="61"/>
        <end position="70"/>
    </location>
</feature>
<organism evidence="2 3">
    <name type="scientific">Panagrolaimus davidi</name>
    <dbReference type="NCBI Taxonomy" id="227884"/>
    <lineage>
        <taxon>Eukaryota</taxon>
        <taxon>Metazoa</taxon>
        <taxon>Ecdysozoa</taxon>
        <taxon>Nematoda</taxon>
        <taxon>Chromadorea</taxon>
        <taxon>Rhabditida</taxon>
        <taxon>Tylenchina</taxon>
        <taxon>Panagrolaimomorpha</taxon>
        <taxon>Panagrolaimoidea</taxon>
        <taxon>Panagrolaimidae</taxon>
        <taxon>Panagrolaimus</taxon>
    </lineage>
</organism>
<feature type="region of interest" description="Disordered" evidence="1">
    <location>
        <begin position="25"/>
        <end position="70"/>
    </location>
</feature>
<feature type="compositionally biased region" description="Polar residues" evidence="1">
    <location>
        <begin position="35"/>
        <end position="60"/>
    </location>
</feature>
<dbReference type="AlphaFoldDB" id="A0A914PJI3"/>
<protein>
    <submittedName>
        <fullName evidence="3">Uncharacterized protein</fullName>
    </submittedName>
</protein>
<evidence type="ECO:0000313" key="3">
    <source>
        <dbReference type="WBParaSite" id="PDA_v2.g18094.t1"/>
    </source>
</evidence>
<dbReference type="WBParaSite" id="PDA_v2.g18094.t1">
    <property type="protein sequence ID" value="PDA_v2.g18094.t1"/>
    <property type="gene ID" value="PDA_v2.g18094"/>
</dbReference>
<proteinExistence type="predicted"/>
<evidence type="ECO:0000313" key="2">
    <source>
        <dbReference type="Proteomes" id="UP000887578"/>
    </source>
</evidence>
<reference evidence="3" key="1">
    <citation type="submission" date="2022-11" db="UniProtKB">
        <authorList>
            <consortium name="WormBaseParasite"/>
        </authorList>
    </citation>
    <scope>IDENTIFICATION</scope>
</reference>
<name>A0A914PJI3_9BILA</name>